<dbReference type="STRING" id="1552123.EP57_01230"/>
<evidence type="ECO:0000313" key="2">
    <source>
        <dbReference type="Proteomes" id="UP000029844"/>
    </source>
</evidence>
<evidence type="ECO:0008006" key="3">
    <source>
        <dbReference type="Google" id="ProtNLM"/>
    </source>
</evidence>
<dbReference type="AlphaFoldDB" id="A0A099WJ99"/>
<proteinExistence type="predicted"/>
<organism evidence="1 2">
    <name type="scientific">Listeria booriae</name>
    <dbReference type="NCBI Taxonomy" id="1552123"/>
    <lineage>
        <taxon>Bacteria</taxon>
        <taxon>Bacillati</taxon>
        <taxon>Bacillota</taxon>
        <taxon>Bacilli</taxon>
        <taxon>Bacillales</taxon>
        <taxon>Listeriaceae</taxon>
        <taxon>Listeria</taxon>
    </lineage>
</organism>
<dbReference type="InterPro" id="IPR036390">
    <property type="entry name" value="WH_DNA-bd_sf"/>
</dbReference>
<name>A0A099WJ99_9LIST</name>
<accession>A0A099WJ99</accession>
<comment type="caution">
    <text evidence="1">The sequence shown here is derived from an EMBL/GenBank/DDBJ whole genome shotgun (WGS) entry which is preliminary data.</text>
</comment>
<dbReference type="Gene3D" id="2.60.120.10">
    <property type="entry name" value="Jelly Rolls"/>
    <property type="match status" value="1"/>
</dbReference>
<keyword evidence="2" id="KW-1185">Reference proteome</keyword>
<dbReference type="EMBL" id="JNFA01000002">
    <property type="protein sequence ID" value="KGL44608.1"/>
    <property type="molecule type" value="Genomic_DNA"/>
</dbReference>
<protein>
    <recommendedName>
        <fullName evidence="3">HTH crp-type domain-containing protein</fullName>
    </recommendedName>
</protein>
<reference evidence="1 2" key="1">
    <citation type="submission" date="2014-05" db="EMBL/GenBank/DDBJ databases">
        <title>Novel Listeriaceae from food processing environments.</title>
        <authorList>
            <person name="den Bakker H.C."/>
        </authorList>
    </citation>
    <scope>NUCLEOTIDE SEQUENCE [LARGE SCALE GENOMIC DNA]</scope>
    <source>
        <strain evidence="1 2">FSL A5-0281</strain>
    </source>
</reference>
<dbReference type="OrthoDB" id="2365710at2"/>
<dbReference type="eggNOG" id="COG0664">
    <property type="taxonomic scope" value="Bacteria"/>
</dbReference>
<sequence>MYSKETLESYATFSNILKILKRDPRFNEYCSQTRVPAGTSLPLNKERDVCYLLESGFVKYNFSGEDGLCNYYIVYPGKFITLPIVEEYVPNTGELLFLNQSVYWTIDFEFLRKMLFNEDPRNYIMLQFSVETRYKLYVLATMRNITAEERVMFTLIRLANFGMHVSANRVDLPSFVTYNIVAELAGTSKSFATLTLKNLRDKGILDSSKRPWVIEDMSFLQDTLNISDIPSF</sequence>
<gene>
    <name evidence="1" type="ORF">EP57_01230</name>
</gene>
<dbReference type="RefSeq" id="WP_036083387.1">
    <property type="nucleotide sequence ID" value="NZ_CBCSHQ010000008.1"/>
</dbReference>
<dbReference type="Proteomes" id="UP000029844">
    <property type="component" value="Unassembled WGS sequence"/>
</dbReference>
<dbReference type="InterPro" id="IPR014710">
    <property type="entry name" value="RmlC-like_jellyroll"/>
</dbReference>
<dbReference type="GeneID" id="58716068"/>
<evidence type="ECO:0000313" key="1">
    <source>
        <dbReference type="EMBL" id="KGL44608.1"/>
    </source>
</evidence>
<dbReference type="SUPFAM" id="SSF46785">
    <property type="entry name" value="Winged helix' DNA-binding domain"/>
    <property type="match status" value="1"/>
</dbReference>